<evidence type="ECO:0000256" key="5">
    <source>
        <dbReference type="ARBA" id="ARBA00023002"/>
    </source>
</evidence>
<sequence length="167" mass="19023">MDFFEVIEKRFSVRGYIDREVEQEKLDRILEAGRLAPTACNLQAFRILVIPTEKYAERLKKIYSSSFFSKAPLVLGVYADYDACWVRGDGKNYAYVDAAIVMDHMILAAAAQGLGTCWIGAFDSQAARDFAGFGPQWEPVAFTPLGYTERTPREKQRKNLDDLVRYM</sequence>
<dbReference type="STRING" id="1963862.B4O97_14215"/>
<feature type="domain" description="Nitroreductase" evidence="6">
    <location>
        <begin position="7"/>
        <end position="64"/>
    </location>
</feature>
<comment type="caution">
    <text evidence="7">The sequence shown here is derived from an EMBL/GenBank/DDBJ whole genome shotgun (WGS) entry which is preliminary data.</text>
</comment>
<reference evidence="7 8" key="1">
    <citation type="submission" date="2017-03" db="EMBL/GenBank/DDBJ databases">
        <title>Draft Genome sequence of Marispirochaeta sp. strain JC444.</title>
        <authorList>
            <person name="Shivani Y."/>
            <person name="Subhash Y."/>
            <person name="Sasikala C."/>
            <person name="Ramana C."/>
        </authorList>
    </citation>
    <scope>NUCLEOTIDE SEQUENCE [LARGE SCALE GENOMIC DNA]</scope>
    <source>
        <strain evidence="7 8">JC444</strain>
    </source>
</reference>
<evidence type="ECO:0000256" key="3">
    <source>
        <dbReference type="ARBA" id="ARBA00022630"/>
    </source>
</evidence>
<dbReference type="Pfam" id="PF00881">
    <property type="entry name" value="Nitroreductase"/>
    <property type="match status" value="2"/>
</dbReference>
<dbReference type="AlphaFoldDB" id="A0A1Y1RWP8"/>
<dbReference type="Gene3D" id="3.40.109.10">
    <property type="entry name" value="NADH Oxidase"/>
    <property type="match status" value="1"/>
</dbReference>
<keyword evidence="4" id="KW-0288">FMN</keyword>
<gene>
    <name evidence="7" type="ORF">B4O97_14215</name>
</gene>
<comment type="cofactor">
    <cofactor evidence="1">
        <name>FMN</name>
        <dbReference type="ChEBI" id="CHEBI:58210"/>
    </cofactor>
</comment>
<accession>A0A1Y1RWP8</accession>
<evidence type="ECO:0000313" key="8">
    <source>
        <dbReference type="Proteomes" id="UP000192343"/>
    </source>
</evidence>
<feature type="domain" description="Nitroreductase" evidence="6">
    <location>
        <begin position="65"/>
        <end position="147"/>
    </location>
</feature>
<comment type="similarity">
    <text evidence="2">Belongs to the nitroreductase family.</text>
</comment>
<dbReference type="Proteomes" id="UP000192343">
    <property type="component" value="Unassembled WGS sequence"/>
</dbReference>
<dbReference type="PANTHER" id="PTHR43673">
    <property type="entry name" value="NAD(P)H NITROREDUCTASE YDGI-RELATED"/>
    <property type="match status" value="1"/>
</dbReference>
<dbReference type="EMBL" id="MWQY01000016">
    <property type="protein sequence ID" value="ORC34037.1"/>
    <property type="molecule type" value="Genomic_DNA"/>
</dbReference>
<keyword evidence="8" id="KW-1185">Reference proteome</keyword>
<dbReference type="InterPro" id="IPR029479">
    <property type="entry name" value="Nitroreductase"/>
</dbReference>
<protein>
    <submittedName>
        <fullName evidence="7">Nitroreductase</fullName>
    </submittedName>
</protein>
<organism evidence="7 8">
    <name type="scientific">Marispirochaeta aestuarii</name>
    <dbReference type="NCBI Taxonomy" id="1963862"/>
    <lineage>
        <taxon>Bacteria</taxon>
        <taxon>Pseudomonadati</taxon>
        <taxon>Spirochaetota</taxon>
        <taxon>Spirochaetia</taxon>
        <taxon>Spirochaetales</taxon>
        <taxon>Spirochaetaceae</taxon>
        <taxon>Marispirochaeta</taxon>
    </lineage>
</organism>
<evidence type="ECO:0000256" key="4">
    <source>
        <dbReference type="ARBA" id="ARBA00022643"/>
    </source>
</evidence>
<evidence type="ECO:0000256" key="2">
    <source>
        <dbReference type="ARBA" id="ARBA00007118"/>
    </source>
</evidence>
<dbReference type="OrthoDB" id="9812105at2"/>
<keyword evidence="3" id="KW-0285">Flavoprotein</keyword>
<dbReference type="SUPFAM" id="SSF55469">
    <property type="entry name" value="FMN-dependent nitroreductase-like"/>
    <property type="match status" value="1"/>
</dbReference>
<evidence type="ECO:0000259" key="6">
    <source>
        <dbReference type="Pfam" id="PF00881"/>
    </source>
</evidence>
<name>A0A1Y1RWP8_9SPIO</name>
<dbReference type="RefSeq" id="WP_083051798.1">
    <property type="nucleotide sequence ID" value="NZ_MWQY01000016.1"/>
</dbReference>
<dbReference type="GO" id="GO:0016491">
    <property type="term" value="F:oxidoreductase activity"/>
    <property type="evidence" value="ECO:0007669"/>
    <property type="project" value="UniProtKB-KW"/>
</dbReference>
<keyword evidence="5" id="KW-0560">Oxidoreductase</keyword>
<dbReference type="PANTHER" id="PTHR43673:SF2">
    <property type="entry name" value="NITROREDUCTASE"/>
    <property type="match status" value="1"/>
</dbReference>
<dbReference type="InterPro" id="IPR000415">
    <property type="entry name" value="Nitroreductase-like"/>
</dbReference>
<evidence type="ECO:0000313" key="7">
    <source>
        <dbReference type="EMBL" id="ORC34037.1"/>
    </source>
</evidence>
<proteinExistence type="inferred from homology"/>
<evidence type="ECO:0000256" key="1">
    <source>
        <dbReference type="ARBA" id="ARBA00001917"/>
    </source>
</evidence>
<dbReference type="CDD" id="cd20609">
    <property type="entry name" value="nitroreductase"/>
    <property type="match status" value="1"/>
</dbReference>